<feature type="region of interest" description="Disordered" evidence="1">
    <location>
        <begin position="83"/>
        <end position="102"/>
    </location>
</feature>
<accession>A0AAN8GEK2</accession>
<evidence type="ECO:0000313" key="3">
    <source>
        <dbReference type="Proteomes" id="UP001331761"/>
    </source>
</evidence>
<name>A0AAN8GEK2_TRICO</name>
<feature type="compositionally biased region" description="Basic and acidic residues" evidence="1">
    <location>
        <begin position="92"/>
        <end position="102"/>
    </location>
</feature>
<evidence type="ECO:0000313" key="2">
    <source>
        <dbReference type="EMBL" id="KAK5985073.1"/>
    </source>
</evidence>
<organism evidence="2 3">
    <name type="scientific">Trichostrongylus colubriformis</name>
    <name type="common">Black scour worm</name>
    <dbReference type="NCBI Taxonomy" id="6319"/>
    <lineage>
        <taxon>Eukaryota</taxon>
        <taxon>Metazoa</taxon>
        <taxon>Ecdysozoa</taxon>
        <taxon>Nematoda</taxon>
        <taxon>Chromadorea</taxon>
        <taxon>Rhabditida</taxon>
        <taxon>Rhabditina</taxon>
        <taxon>Rhabditomorpha</taxon>
        <taxon>Strongyloidea</taxon>
        <taxon>Trichostrongylidae</taxon>
        <taxon>Trichostrongylus</taxon>
    </lineage>
</organism>
<dbReference type="AlphaFoldDB" id="A0AAN8GEK2"/>
<keyword evidence="3" id="KW-1185">Reference proteome</keyword>
<feature type="non-terminal residue" evidence="2">
    <location>
        <position position="102"/>
    </location>
</feature>
<comment type="caution">
    <text evidence="2">The sequence shown here is derived from an EMBL/GenBank/DDBJ whole genome shotgun (WGS) entry which is preliminary data.</text>
</comment>
<dbReference type="Proteomes" id="UP001331761">
    <property type="component" value="Unassembled WGS sequence"/>
</dbReference>
<sequence>MNVIGYRKILAQIPSPKAPFPYPTLYLKKDHYSSVSVEKKLAPQLTNPPRAAGTPLPPIPSPTHIDHSISYNNAAYFATSGALGVSSSRSSDISRLDGGDMF</sequence>
<protein>
    <submittedName>
        <fullName evidence="2">Uncharacterized protein</fullName>
    </submittedName>
</protein>
<evidence type="ECO:0000256" key="1">
    <source>
        <dbReference type="SAM" id="MobiDB-lite"/>
    </source>
</evidence>
<dbReference type="EMBL" id="WIXE01002144">
    <property type="protein sequence ID" value="KAK5985073.1"/>
    <property type="molecule type" value="Genomic_DNA"/>
</dbReference>
<reference evidence="2 3" key="1">
    <citation type="submission" date="2019-10" db="EMBL/GenBank/DDBJ databases">
        <title>Assembly and Annotation for the nematode Trichostrongylus colubriformis.</title>
        <authorList>
            <person name="Martin J."/>
        </authorList>
    </citation>
    <scope>NUCLEOTIDE SEQUENCE [LARGE SCALE GENOMIC DNA]</scope>
    <source>
        <strain evidence="2">G859</strain>
        <tissue evidence="2">Whole worm</tissue>
    </source>
</reference>
<gene>
    <name evidence="2" type="ORF">GCK32_018897</name>
</gene>
<feature type="region of interest" description="Disordered" evidence="1">
    <location>
        <begin position="43"/>
        <end position="64"/>
    </location>
</feature>
<proteinExistence type="predicted"/>